<name>A0A1F7YC46_9BACT</name>
<evidence type="ECO:0000313" key="2">
    <source>
        <dbReference type="EMBL" id="OGM24897.1"/>
    </source>
</evidence>
<accession>A0A1F7YC46</accession>
<dbReference type="AlphaFoldDB" id="A0A1F7YC46"/>
<dbReference type="InterPro" id="IPR001296">
    <property type="entry name" value="Glyco_trans_1"/>
</dbReference>
<protein>
    <recommendedName>
        <fullName evidence="1">Glycosyl transferase family 1 domain-containing protein</fullName>
    </recommendedName>
</protein>
<dbReference type="SUPFAM" id="SSF53756">
    <property type="entry name" value="UDP-Glycosyltransferase/glycogen phosphorylase"/>
    <property type="match status" value="1"/>
</dbReference>
<feature type="domain" description="Glycosyl transferase family 1" evidence="1">
    <location>
        <begin position="207"/>
        <end position="352"/>
    </location>
</feature>
<reference evidence="2 3" key="1">
    <citation type="journal article" date="2016" name="Nat. Commun.">
        <title>Thousands of microbial genomes shed light on interconnected biogeochemical processes in an aquifer system.</title>
        <authorList>
            <person name="Anantharaman K."/>
            <person name="Brown C.T."/>
            <person name="Hug L.A."/>
            <person name="Sharon I."/>
            <person name="Castelle C.J."/>
            <person name="Probst A.J."/>
            <person name="Thomas B.C."/>
            <person name="Singh A."/>
            <person name="Wilkins M.J."/>
            <person name="Karaoz U."/>
            <person name="Brodie E.L."/>
            <person name="Williams K.H."/>
            <person name="Hubbard S.S."/>
            <person name="Banfield J.F."/>
        </authorList>
    </citation>
    <scope>NUCLEOTIDE SEQUENCE [LARGE SCALE GENOMIC DNA]</scope>
</reference>
<gene>
    <name evidence="2" type="ORF">A2627_02930</name>
</gene>
<dbReference type="PANTHER" id="PTHR45947:SF3">
    <property type="entry name" value="SULFOQUINOVOSYL TRANSFERASE SQD2"/>
    <property type="match status" value="1"/>
</dbReference>
<organism evidence="2 3">
    <name type="scientific">Candidatus Woesebacteria bacterium RIFCSPHIGHO2_01_FULL_39_28</name>
    <dbReference type="NCBI Taxonomy" id="1802496"/>
    <lineage>
        <taxon>Bacteria</taxon>
        <taxon>Candidatus Woeseibacteriota</taxon>
    </lineage>
</organism>
<dbReference type="Gene3D" id="3.40.50.2000">
    <property type="entry name" value="Glycogen Phosphorylase B"/>
    <property type="match status" value="2"/>
</dbReference>
<comment type="caution">
    <text evidence="2">The sequence shown here is derived from an EMBL/GenBank/DDBJ whole genome shotgun (WGS) entry which is preliminary data.</text>
</comment>
<dbReference type="EMBL" id="MGGI01000025">
    <property type="protein sequence ID" value="OGM24897.1"/>
    <property type="molecule type" value="Genomic_DNA"/>
</dbReference>
<evidence type="ECO:0000313" key="3">
    <source>
        <dbReference type="Proteomes" id="UP000178851"/>
    </source>
</evidence>
<dbReference type="GO" id="GO:0016757">
    <property type="term" value="F:glycosyltransferase activity"/>
    <property type="evidence" value="ECO:0007669"/>
    <property type="project" value="InterPro"/>
</dbReference>
<sequence length="372" mass="43035">MANLPKRVAIVYDRVNKWGGAERVLLVLHEMFPNAPLFTSVYNPRSADWAEVFPKICTSFLQKIPYAREKHEHFPFLMPLVFESFTFNDYDLVISVTSEAAKGIITKPGTLHICYCLTPTRYLWSHFNLYFENPILKFISSPVASYLKTWDRIAAQRPDVMIAISDTVRKRIKKYYYRESKVIFPPVELSTGQHTCLPDGQGGVVRRENFFLVVSRLVPYKKVDLVVESFNELRLPLIVVGTGSEERKLKALAKSNIKFKSQLTDEKLKDYYSRSKALIFAQEEDFGLTAVEAQSFATPVIAYRKGGAKEIIIDGKTGVFFDKQDKKNLIEAIHRFEQIKFDRKVLIQNAKRFSKERFKKEFLDLINKYTIL</sequence>
<dbReference type="Pfam" id="PF00534">
    <property type="entry name" value="Glycos_transf_1"/>
    <property type="match status" value="1"/>
</dbReference>
<evidence type="ECO:0000259" key="1">
    <source>
        <dbReference type="Pfam" id="PF00534"/>
    </source>
</evidence>
<proteinExistence type="predicted"/>
<dbReference type="Proteomes" id="UP000178851">
    <property type="component" value="Unassembled WGS sequence"/>
</dbReference>
<dbReference type="PANTHER" id="PTHR45947">
    <property type="entry name" value="SULFOQUINOVOSYL TRANSFERASE SQD2"/>
    <property type="match status" value="1"/>
</dbReference>
<dbReference type="InterPro" id="IPR050194">
    <property type="entry name" value="Glycosyltransferase_grp1"/>
</dbReference>